<dbReference type="Proteomes" id="UP000269721">
    <property type="component" value="Unassembled WGS sequence"/>
</dbReference>
<evidence type="ECO:0000313" key="2">
    <source>
        <dbReference type="Proteomes" id="UP000269721"/>
    </source>
</evidence>
<dbReference type="EMBL" id="KZ995259">
    <property type="protein sequence ID" value="RKO91041.1"/>
    <property type="molecule type" value="Genomic_DNA"/>
</dbReference>
<dbReference type="OrthoDB" id="1923159at2759"/>
<evidence type="ECO:0000313" key="1">
    <source>
        <dbReference type="EMBL" id="RKO91041.1"/>
    </source>
</evidence>
<name>A0A4P9WE99_9FUNG</name>
<keyword evidence="2" id="KW-1185">Reference proteome</keyword>
<protein>
    <submittedName>
        <fullName evidence="1">Uncharacterized protein</fullName>
    </submittedName>
</protein>
<accession>A0A4P9WE99</accession>
<dbReference type="AlphaFoldDB" id="A0A4P9WE99"/>
<organism evidence="1 2">
    <name type="scientific">Blyttiomyces helicus</name>
    <dbReference type="NCBI Taxonomy" id="388810"/>
    <lineage>
        <taxon>Eukaryota</taxon>
        <taxon>Fungi</taxon>
        <taxon>Fungi incertae sedis</taxon>
        <taxon>Chytridiomycota</taxon>
        <taxon>Chytridiomycota incertae sedis</taxon>
        <taxon>Chytridiomycetes</taxon>
        <taxon>Chytridiomycetes incertae sedis</taxon>
        <taxon>Blyttiomyces</taxon>
    </lineage>
</organism>
<reference evidence="2" key="1">
    <citation type="journal article" date="2018" name="Nat. Microbiol.">
        <title>Leveraging single-cell genomics to expand the fungal tree of life.</title>
        <authorList>
            <person name="Ahrendt S.R."/>
            <person name="Quandt C.A."/>
            <person name="Ciobanu D."/>
            <person name="Clum A."/>
            <person name="Salamov A."/>
            <person name="Andreopoulos B."/>
            <person name="Cheng J.F."/>
            <person name="Woyke T."/>
            <person name="Pelin A."/>
            <person name="Henrissat B."/>
            <person name="Reynolds N.K."/>
            <person name="Benny G.L."/>
            <person name="Smith M.E."/>
            <person name="James T.Y."/>
            <person name="Grigoriev I.V."/>
        </authorList>
    </citation>
    <scope>NUCLEOTIDE SEQUENCE [LARGE SCALE GENOMIC DNA]</scope>
</reference>
<proteinExistence type="predicted"/>
<sequence length="796" mass="87877">MAPATLPSVGPPFGTVSVGKKPESQWLVRLALTDLNPVPNSHTTVVCDRDSFRDLRAIQTLQYGTRLRWSTRMVSAARLFEGEEGRGYFGRKLLLGEGSLDSFISKHYEDELLMRFCDLMLPALDAQIVTWLLEDGVMEDFIGCIARPSAESPASSSPGNTPSVVDITSDLLRKRDRDIDATRRSYHVMEMICADNMFSQKLVHKAWDRIVTSLLRIFEPGSEGNFLFVHEPSIVDSIVTTLAAARKFSRMCVDKSDSAIHSLLEQSLQLVLLHVFAQRYLIALPLSPPAPDKPEVMEGAAELIMRIMHQPELNASQRDTSVILLTEAIENVISMIEGTDSPRHAKLWIAVVHALIVKKYCAISLPRRRSAARYLPQPKRLGPPVVMRTDDEKEPDLPEPVLRMLARRIDVLCRVLTSSATAPSSQPSGPDDQWTIARINILEIIFEITRLGGSEEQQFVPMDVDGVVVSDDAVWDPPPPEDDLSDVVCEIPWILLADWFFGRYRTSNIYGAKFAKLVVWVVRRNREEEMRWLFERDLEDGEGSDLLGSLAADSDPGSYAADLLARHQEWTELVPTLNAKTAAQLVQYGNFANGHMRPPAYFGPMVARSKRRRFDAVLEEGFGVGGRTSHHSSRSHLLFRPVLSSTDAVTLGFPAPFPTDTGPTPAQSSPASSPIARPTIASLDCFASPIRPPTSLATTPKPNSRLSVVLFASETTTHDPVPAPTSVQIEPEAPLPDVEGLVHDVNEVVSAPLPFKLDESPNDVTVPELVVSPLHIPTEDLSPAVDQPHVAPSAEQ</sequence>
<gene>
    <name evidence="1" type="ORF">BDK51DRAFT_51244</name>
</gene>